<feature type="signal peptide" evidence="9">
    <location>
        <begin position="1"/>
        <end position="22"/>
    </location>
</feature>
<evidence type="ECO:0000313" key="11">
    <source>
        <dbReference type="Ensembl" id="ENSSHAP00000009203.2"/>
    </source>
</evidence>
<evidence type="ECO:0000256" key="3">
    <source>
        <dbReference type="ARBA" id="ARBA00022729"/>
    </source>
</evidence>
<dbReference type="SUPFAM" id="SSF48726">
    <property type="entry name" value="Immunoglobulin"/>
    <property type="match status" value="1"/>
</dbReference>
<dbReference type="FunCoup" id="G3W198">
    <property type="interactions" value="129"/>
</dbReference>
<dbReference type="InterPro" id="IPR013106">
    <property type="entry name" value="Ig_V-set"/>
</dbReference>
<keyword evidence="4" id="KW-0472">Membrane</keyword>
<dbReference type="PANTHER" id="PTHR19339:SF0">
    <property type="entry name" value="T CELL RECEPTOR ALPHA VARIABLE 41"/>
    <property type="match status" value="1"/>
</dbReference>
<evidence type="ECO:0000256" key="5">
    <source>
        <dbReference type="ARBA" id="ARBA00023157"/>
    </source>
</evidence>
<dbReference type="CDD" id="cd04983">
    <property type="entry name" value="IgV_TCR_alpha"/>
    <property type="match status" value="1"/>
</dbReference>
<dbReference type="AlphaFoldDB" id="G3W198"/>
<dbReference type="Pfam" id="PF07686">
    <property type="entry name" value="V-set"/>
    <property type="match status" value="1"/>
</dbReference>
<dbReference type="Ensembl" id="ENSSHAT00000009282.2">
    <property type="protein sequence ID" value="ENSSHAP00000009203.2"/>
    <property type="gene ID" value="ENSSHAG00000007968.2"/>
</dbReference>
<keyword evidence="8" id="KW-1064">Adaptive immunity</keyword>
<dbReference type="InterPro" id="IPR007110">
    <property type="entry name" value="Ig-like_dom"/>
</dbReference>
<evidence type="ECO:0000256" key="6">
    <source>
        <dbReference type="ARBA" id="ARBA00023180"/>
    </source>
</evidence>
<evidence type="ECO:0000256" key="8">
    <source>
        <dbReference type="ARBA" id="ARBA00043266"/>
    </source>
</evidence>
<dbReference type="GeneTree" id="ENSGT00900000140957"/>
<evidence type="ECO:0000256" key="2">
    <source>
        <dbReference type="ARBA" id="ARBA00022475"/>
    </source>
</evidence>
<feature type="domain" description="Ig-like" evidence="10">
    <location>
        <begin position="24"/>
        <end position="113"/>
    </location>
</feature>
<keyword evidence="6" id="KW-0325">Glycoprotein</keyword>
<sequence>MEKSLLGALFLILYLHFGWVRCQQNVEQSPRNLRVQEREKAALNCNYSNSASTNLQWFKQDPRKGLILLFYITSEGKQKGRLRSTLNRKERHSSLHISDAQPGDSGTYFCAVE</sequence>
<evidence type="ECO:0000313" key="12">
    <source>
        <dbReference type="Proteomes" id="UP000007648"/>
    </source>
</evidence>
<dbReference type="InterPro" id="IPR051896">
    <property type="entry name" value="TCR_alpha_variable"/>
</dbReference>
<dbReference type="SMART" id="SM00406">
    <property type="entry name" value="IGv"/>
    <property type="match status" value="1"/>
</dbReference>
<dbReference type="InterPro" id="IPR036179">
    <property type="entry name" value="Ig-like_dom_sf"/>
</dbReference>
<evidence type="ECO:0000256" key="9">
    <source>
        <dbReference type="SAM" id="SignalP"/>
    </source>
</evidence>
<keyword evidence="8" id="KW-0391">Immunity</keyword>
<dbReference type="eggNOG" id="ENOG502SVXB">
    <property type="taxonomic scope" value="Eukaryota"/>
</dbReference>
<evidence type="ECO:0000256" key="1">
    <source>
        <dbReference type="ARBA" id="ARBA00004236"/>
    </source>
</evidence>
<proteinExistence type="predicted"/>
<evidence type="ECO:0000259" key="10">
    <source>
        <dbReference type="PROSITE" id="PS50835"/>
    </source>
</evidence>
<dbReference type="InterPro" id="IPR013783">
    <property type="entry name" value="Ig-like_fold"/>
</dbReference>
<reference evidence="11" key="2">
    <citation type="submission" date="2025-08" db="UniProtKB">
        <authorList>
            <consortium name="Ensembl"/>
        </authorList>
    </citation>
    <scope>IDENTIFICATION</scope>
</reference>
<dbReference type="Proteomes" id="UP000007648">
    <property type="component" value="Unassembled WGS sequence"/>
</dbReference>
<evidence type="ECO:0000256" key="4">
    <source>
        <dbReference type="ARBA" id="ARBA00023136"/>
    </source>
</evidence>
<evidence type="ECO:0000256" key="7">
    <source>
        <dbReference type="ARBA" id="ARBA00038651"/>
    </source>
</evidence>
<dbReference type="GO" id="GO:0042101">
    <property type="term" value="C:T cell receptor complex"/>
    <property type="evidence" value="ECO:0007669"/>
    <property type="project" value="UniProtKB-KW"/>
</dbReference>
<comment type="subunit">
    <text evidence="7">Alpha-beta TR is a heterodimer composed of an alpha and beta chain; disulfide-linked. The alpha-beta TR is associated with the transmembrane signaling CD3 coreceptor proteins to form the TR-CD3 (TcR or TCR). The assembly of alpha-beta TR heterodimers with CD3 occurs in the endoplasmic reticulum where a single alpha-beta TR heterodimer associates with one CD3D-CD3E heterodimer, one CD3G-CD3E heterodimer and one CD247 homodimer forming a stable octameric structure. CD3D-CD3E and CD3G-CD3E heterodimers preferentially associate with TR alpha and TR beta chains, respectively. The association of the CD247 homodimer is the last step of TcR assembly in the endoplasmic reticulum and is required for transport to the cell surface.</text>
</comment>
<dbReference type="PANTHER" id="PTHR19339">
    <property type="entry name" value="T CELL RECEPTOR ALPHA VARIABLE 39"/>
    <property type="match status" value="1"/>
</dbReference>
<feature type="chain" id="PRO_5029840551" description="Ig-like domain-containing protein" evidence="9">
    <location>
        <begin position="23"/>
        <end position="113"/>
    </location>
</feature>
<comment type="subcellular location">
    <subcellularLocation>
        <location evidence="1">Cell membrane</location>
    </subcellularLocation>
</comment>
<keyword evidence="5" id="KW-1015">Disulfide bond</keyword>
<organism evidence="11 12">
    <name type="scientific">Sarcophilus harrisii</name>
    <name type="common">Tasmanian devil</name>
    <name type="synonym">Sarcophilus laniarius</name>
    <dbReference type="NCBI Taxonomy" id="9305"/>
    <lineage>
        <taxon>Eukaryota</taxon>
        <taxon>Metazoa</taxon>
        <taxon>Chordata</taxon>
        <taxon>Craniata</taxon>
        <taxon>Vertebrata</taxon>
        <taxon>Euteleostomi</taxon>
        <taxon>Mammalia</taxon>
        <taxon>Metatheria</taxon>
        <taxon>Dasyuromorphia</taxon>
        <taxon>Dasyuridae</taxon>
        <taxon>Sarcophilus</taxon>
    </lineage>
</organism>
<protein>
    <recommendedName>
        <fullName evidence="10">Ig-like domain-containing protein</fullName>
    </recommendedName>
</protein>
<keyword evidence="2" id="KW-1003">Cell membrane</keyword>
<keyword evidence="12" id="KW-1185">Reference proteome</keyword>
<dbReference type="InParanoid" id="G3W198"/>
<reference evidence="11 12" key="1">
    <citation type="journal article" date="2011" name="Proc. Natl. Acad. Sci. U.S.A.">
        <title>Genetic diversity and population structure of the endangered marsupial Sarcophilus harrisii (Tasmanian devil).</title>
        <authorList>
            <person name="Miller W."/>
            <person name="Hayes V.M."/>
            <person name="Ratan A."/>
            <person name="Petersen D.C."/>
            <person name="Wittekindt N.E."/>
            <person name="Miller J."/>
            <person name="Walenz B."/>
            <person name="Knight J."/>
            <person name="Qi J."/>
            <person name="Zhao F."/>
            <person name="Wang Q."/>
            <person name="Bedoya-Reina O.C."/>
            <person name="Katiyar N."/>
            <person name="Tomsho L.P."/>
            <person name="Kasson L.M."/>
            <person name="Hardie R.A."/>
            <person name="Woodbridge P."/>
            <person name="Tindall E.A."/>
            <person name="Bertelsen M.F."/>
            <person name="Dixon D."/>
            <person name="Pyecroft S."/>
            <person name="Helgen K.M."/>
            <person name="Lesk A.M."/>
            <person name="Pringle T.H."/>
            <person name="Patterson N."/>
            <person name="Zhang Y."/>
            <person name="Kreiss A."/>
            <person name="Woods G.M."/>
            <person name="Jones M.E."/>
            <person name="Schuster S.C."/>
        </authorList>
    </citation>
    <scope>NUCLEOTIDE SEQUENCE [LARGE SCALE GENOMIC DNA]</scope>
</reference>
<name>G3W198_SARHA</name>
<reference evidence="11" key="3">
    <citation type="submission" date="2025-09" db="UniProtKB">
        <authorList>
            <consortium name="Ensembl"/>
        </authorList>
    </citation>
    <scope>IDENTIFICATION</scope>
</reference>
<keyword evidence="8" id="KW-1279">T cell receptor</keyword>
<dbReference type="Gene3D" id="2.60.40.10">
    <property type="entry name" value="Immunoglobulins"/>
    <property type="match status" value="1"/>
</dbReference>
<dbReference type="HOGENOM" id="CLU_077975_8_3_1"/>
<keyword evidence="3 9" id="KW-0732">Signal</keyword>
<accession>G3W198</accession>
<dbReference type="PROSITE" id="PS50835">
    <property type="entry name" value="IG_LIKE"/>
    <property type="match status" value="1"/>
</dbReference>